<reference evidence="1 2" key="1">
    <citation type="journal article" date="2021" name="Sci. Rep.">
        <title>The distribution of antibiotic resistance genes in chicken gut microbiota commensals.</title>
        <authorList>
            <person name="Juricova H."/>
            <person name="Matiasovicova J."/>
            <person name="Kubasova T."/>
            <person name="Cejkova D."/>
            <person name="Rychlik I."/>
        </authorList>
    </citation>
    <scope>NUCLEOTIDE SEQUENCE [LARGE SCALE GENOMIC DNA]</scope>
    <source>
        <strain evidence="1 2">An819</strain>
    </source>
</reference>
<gene>
    <name evidence="1" type="ORF">H6B30_08185</name>
</gene>
<comment type="caution">
    <text evidence="1">The sequence shown here is derived from an EMBL/GenBank/DDBJ whole genome shotgun (WGS) entry which is preliminary data.</text>
</comment>
<accession>A0A938WKY5</accession>
<protein>
    <submittedName>
        <fullName evidence="1">WG repeat-containing protein</fullName>
    </submittedName>
</protein>
<evidence type="ECO:0000313" key="2">
    <source>
        <dbReference type="Proteomes" id="UP000764045"/>
    </source>
</evidence>
<organism evidence="1 2">
    <name type="scientific">Marseilla massiliensis</name>
    <dbReference type="NCBI Taxonomy" id="1841864"/>
    <lineage>
        <taxon>Bacteria</taxon>
        <taxon>Pseudomonadati</taxon>
        <taxon>Bacteroidota</taxon>
        <taxon>Bacteroidia</taxon>
        <taxon>Bacteroidales</taxon>
        <taxon>Prevotellaceae</taxon>
        <taxon>Marseilla</taxon>
    </lineage>
</organism>
<sequence length="111" mass="12880">MNRVITMLATALLCCCCVTVHYRPYRFDNGDDYIQDGMYRIVDNRGRIGYADEKGKPVIKPRFAFGFPFKNGKAKVTDKGKSKEATGSRGEYHYWESDEWYYIDKNGNKVE</sequence>
<evidence type="ECO:0000313" key="1">
    <source>
        <dbReference type="EMBL" id="MBM6661726.1"/>
    </source>
</evidence>
<dbReference type="EMBL" id="JACJJL010000011">
    <property type="protein sequence ID" value="MBM6661726.1"/>
    <property type="molecule type" value="Genomic_DNA"/>
</dbReference>
<name>A0A938WKY5_9BACT</name>
<dbReference type="Pfam" id="PF14903">
    <property type="entry name" value="WG_beta_rep"/>
    <property type="match status" value="1"/>
</dbReference>
<dbReference type="InterPro" id="IPR032774">
    <property type="entry name" value="WG_beta_rep"/>
</dbReference>
<dbReference type="RefSeq" id="WP_205109451.1">
    <property type="nucleotide sequence ID" value="NZ_JACJJL010000011.1"/>
</dbReference>
<keyword evidence="2" id="KW-1185">Reference proteome</keyword>
<dbReference type="AlphaFoldDB" id="A0A938WKY5"/>
<dbReference type="Proteomes" id="UP000764045">
    <property type="component" value="Unassembled WGS sequence"/>
</dbReference>
<proteinExistence type="predicted"/>